<gene>
    <name evidence="1" type="ORF">PBRASI_LOCUS10563</name>
</gene>
<proteinExistence type="predicted"/>
<dbReference type="AlphaFoldDB" id="A0A9N9DZF0"/>
<dbReference type="Proteomes" id="UP000789739">
    <property type="component" value="Unassembled WGS sequence"/>
</dbReference>
<accession>A0A9N9DZF0</accession>
<protein>
    <submittedName>
        <fullName evidence="1">4842_t:CDS:1</fullName>
    </submittedName>
</protein>
<evidence type="ECO:0000313" key="2">
    <source>
        <dbReference type="Proteomes" id="UP000789739"/>
    </source>
</evidence>
<dbReference type="EMBL" id="CAJVPI010003298">
    <property type="protein sequence ID" value="CAG8656807.1"/>
    <property type="molecule type" value="Genomic_DNA"/>
</dbReference>
<reference evidence="1" key="1">
    <citation type="submission" date="2021-06" db="EMBL/GenBank/DDBJ databases">
        <authorList>
            <person name="Kallberg Y."/>
            <person name="Tangrot J."/>
            <person name="Rosling A."/>
        </authorList>
    </citation>
    <scope>NUCLEOTIDE SEQUENCE</scope>
    <source>
        <strain evidence="1">BR232B</strain>
    </source>
</reference>
<name>A0A9N9DZF0_9GLOM</name>
<sequence length="107" mass="12649">MTSFERIEKELDEVKNELKAFVQGEEWNIAGQVEDIDEMKNCYLKRRNLHRPIMLEEEILYTAILLQSIIQYLGTAVPTQDTTTTLLWKLPNAFRNEDLRTNEFHCC</sequence>
<keyword evidence="2" id="KW-1185">Reference proteome</keyword>
<comment type="caution">
    <text evidence="1">The sequence shown here is derived from an EMBL/GenBank/DDBJ whole genome shotgun (WGS) entry which is preliminary data.</text>
</comment>
<organism evidence="1 2">
    <name type="scientific">Paraglomus brasilianum</name>
    <dbReference type="NCBI Taxonomy" id="144538"/>
    <lineage>
        <taxon>Eukaryota</taxon>
        <taxon>Fungi</taxon>
        <taxon>Fungi incertae sedis</taxon>
        <taxon>Mucoromycota</taxon>
        <taxon>Glomeromycotina</taxon>
        <taxon>Glomeromycetes</taxon>
        <taxon>Paraglomerales</taxon>
        <taxon>Paraglomeraceae</taxon>
        <taxon>Paraglomus</taxon>
    </lineage>
</organism>
<evidence type="ECO:0000313" key="1">
    <source>
        <dbReference type="EMBL" id="CAG8656807.1"/>
    </source>
</evidence>